<evidence type="ECO:0000256" key="9">
    <source>
        <dbReference type="ARBA" id="ARBA00048782"/>
    </source>
</evidence>
<gene>
    <name evidence="11" type="ORF">KSP40_PGU012489</name>
</gene>
<dbReference type="EC" id="1.8.4.11" evidence="2"/>
<dbReference type="InterPro" id="IPR050162">
    <property type="entry name" value="MsrA_MetSO_reductase"/>
</dbReference>
<sequence length="243" mass="27119">MAPAKVITTRPAINFRNTSRLQNQEINHFTFSAMSASEAEIALGPDEDVPAAGQQFAQFAAGCFWGVELAFQRVAGVTKTEVGYSQGKLHNPTYEDVCTDKTGHAEIVRVQFDPDQCRYDYLLHLFWSRHDPTTLNRQKHIKQGQGHEGGIFTVEAPLHVSNVLVLDPVSGRPCKIGYRFMEDGTKVRISRGREASGEIIPRPEILKMRRKPQPVECGPKDTPLEVVLEKTYDARTGIGMPDL</sequence>
<proteinExistence type="inferred from homology"/>
<dbReference type="Pfam" id="PF01625">
    <property type="entry name" value="PMSR"/>
    <property type="match status" value="1"/>
</dbReference>
<dbReference type="SUPFAM" id="SSF55068">
    <property type="entry name" value="Peptide methionine sulfoxide reductase"/>
    <property type="match status" value="1"/>
</dbReference>
<protein>
    <recommendedName>
        <fullName evidence="2">peptide-methionine (S)-S-oxide reductase</fullName>
        <ecNumber evidence="2">1.8.4.11</ecNumber>
    </recommendedName>
    <alternativeName>
        <fullName evidence="7">Peptide-methionine (S)-S-oxide reductase</fullName>
    </alternativeName>
    <alternativeName>
        <fullName evidence="6">Protein-methionine-S-oxide reductase</fullName>
    </alternativeName>
</protein>
<organism evidence="11 12">
    <name type="scientific">Platanthera guangdongensis</name>
    <dbReference type="NCBI Taxonomy" id="2320717"/>
    <lineage>
        <taxon>Eukaryota</taxon>
        <taxon>Viridiplantae</taxon>
        <taxon>Streptophyta</taxon>
        <taxon>Embryophyta</taxon>
        <taxon>Tracheophyta</taxon>
        <taxon>Spermatophyta</taxon>
        <taxon>Magnoliopsida</taxon>
        <taxon>Liliopsida</taxon>
        <taxon>Asparagales</taxon>
        <taxon>Orchidaceae</taxon>
        <taxon>Orchidoideae</taxon>
        <taxon>Orchideae</taxon>
        <taxon>Orchidinae</taxon>
        <taxon>Platanthera</taxon>
    </lineage>
</organism>
<keyword evidence="5" id="KW-0687">Ribonucleoprotein</keyword>
<evidence type="ECO:0000313" key="11">
    <source>
        <dbReference type="EMBL" id="KAK8945978.1"/>
    </source>
</evidence>
<comment type="similarity">
    <text evidence="1">Belongs to the MsrA Met sulfoxide reductase family.</text>
</comment>
<dbReference type="InterPro" id="IPR008991">
    <property type="entry name" value="Translation_prot_SH3-like_sf"/>
</dbReference>
<dbReference type="CDD" id="cd06089">
    <property type="entry name" value="KOW_RPL26"/>
    <property type="match status" value="1"/>
</dbReference>
<keyword evidence="4" id="KW-0560">Oxidoreductase</keyword>
<dbReference type="InterPro" id="IPR036509">
    <property type="entry name" value="Met_Sox_Rdtase_MsrA_sf"/>
</dbReference>
<dbReference type="InterPro" id="IPR041988">
    <property type="entry name" value="Ribosomal_uL24_KOW"/>
</dbReference>
<name>A0ABR2LNZ0_9ASPA</name>
<keyword evidence="12" id="KW-1185">Reference proteome</keyword>
<dbReference type="PANTHER" id="PTHR42799:SF2">
    <property type="entry name" value="MITOCHONDRIAL PEPTIDE METHIONINE SULFOXIDE REDUCTASE"/>
    <property type="match status" value="1"/>
</dbReference>
<feature type="domain" description="Peptide methionine sulphoxide reductase MsrA" evidence="10">
    <location>
        <begin position="57"/>
        <end position="154"/>
    </location>
</feature>
<evidence type="ECO:0000256" key="8">
    <source>
        <dbReference type="ARBA" id="ARBA00047806"/>
    </source>
</evidence>
<comment type="catalytic activity">
    <reaction evidence="8">
        <text>L-methionyl-[protein] + [thioredoxin]-disulfide + H2O = L-methionyl-(S)-S-oxide-[protein] + [thioredoxin]-dithiol</text>
        <dbReference type="Rhea" id="RHEA:14217"/>
        <dbReference type="Rhea" id="RHEA-COMP:10698"/>
        <dbReference type="Rhea" id="RHEA-COMP:10700"/>
        <dbReference type="Rhea" id="RHEA-COMP:12313"/>
        <dbReference type="Rhea" id="RHEA-COMP:12315"/>
        <dbReference type="ChEBI" id="CHEBI:15377"/>
        <dbReference type="ChEBI" id="CHEBI:16044"/>
        <dbReference type="ChEBI" id="CHEBI:29950"/>
        <dbReference type="ChEBI" id="CHEBI:44120"/>
        <dbReference type="ChEBI" id="CHEBI:50058"/>
        <dbReference type="EC" id="1.8.4.11"/>
    </reaction>
</comment>
<dbReference type="Proteomes" id="UP001412067">
    <property type="component" value="Unassembled WGS sequence"/>
</dbReference>
<evidence type="ECO:0000256" key="7">
    <source>
        <dbReference type="ARBA" id="ARBA00030643"/>
    </source>
</evidence>
<evidence type="ECO:0000256" key="3">
    <source>
        <dbReference type="ARBA" id="ARBA00022980"/>
    </source>
</evidence>
<evidence type="ECO:0000256" key="1">
    <source>
        <dbReference type="ARBA" id="ARBA00005591"/>
    </source>
</evidence>
<dbReference type="EMBL" id="JBBWWR010000017">
    <property type="protein sequence ID" value="KAK8945978.1"/>
    <property type="molecule type" value="Genomic_DNA"/>
</dbReference>
<accession>A0ABR2LNZ0</accession>
<evidence type="ECO:0000259" key="10">
    <source>
        <dbReference type="Pfam" id="PF01625"/>
    </source>
</evidence>
<dbReference type="PANTHER" id="PTHR42799">
    <property type="entry name" value="MITOCHONDRIAL PEPTIDE METHIONINE SULFOXIDE REDUCTASE"/>
    <property type="match status" value="1"/>
</dbReference>
<comment type="caution">
    <text evidence="11">The sequence shown here is derived from an EMBL/GenBank/DDBJ whole genome shotgun (WGS) entry which is preliminary data.</text>
</comment>
<comment type="catalytic activity">
    <reaction evidence="9">
        <text>[thioredoxin]-disulfide + L-methionine + H2O = L-methionine (S)-S-oxide + [thioredoxin]-dithiol</text>
        <dbReference type="Rhea" id="RHEA:19993"/>
        <dbReference type="Rhea" id="RHEA-COMP:10698"/>
        <dbReference type="Rhea" id="RHEA-COMP:10700"/>
        <dbReference type="ChEBI" id="CHEBI:15377"/>
        <dbReference type="ChEBI" id="CHEBI:29950"/>
        <dbReference type="ChEBI" id="CHEBI:50058"/>
        <dbReference type="ChEBI" id="CHEBI:57844"/>
        <dbReference type="ChEBI" id="CHEBI:58772"/>
        <dbReference type="EC" id="1.8.4.11"/>
    </reaction>
</comment>
<dbReference type="SUPFAM" id="SSF50104">
    <property type="entry name" value="Translation proteins SH3-like domain"/>
    <property type="match status" value="1"/>
</dbReference>
<evidence type="ECO:0000256" key="5">
    <source>
        <dbReference type="ARBA" id="ARBA00023274"/>
    </source>
</evidence>
<evidence type="ECO:0000313" key="12">
    <source>
        <dbReference type="Proteomes" id="UP001412067"/>
    </source>
</evidence>
<dbReference type="NCBIfam" id="TIGR00401">
    <property type="entry name" value="msrA"/>
    <property type="match status" value="1"/>
</dbReference>
<dbReference type="InterPro" id="IPR002569">
    <property type="entry name" value="Met_Sox_Rdtase_MsrA_dom"/>
</dbReference>
<keyword evidence="3" id="KW-0689">Ribosomal protein</keyword>
<evidence type="ECO:0000256" key="4">
    <source>
        <dbReference type="ARBA" id="ARBA00023002"/>
    </source>
</evidence>
<evidence type="ECO:0000256" key="6">
    <source>
        <dbReference type="ARBA" id="ARBA00030273"/>
    </source>
</evidence>
<reference evidence="11 12" key="1">
    <citation type="journal article" date="2022" name="Nat. Plants">
        <title>Genomes of leafy and leafless Platanthera orchids illuminate the evolution of mycoheterotrophy.</title>
        <authorList>
            <person name="Li M.H."/>
            <person name="Liu K.W."/>
            <person name="Li Z."/>
            <person name="Lu H.C."/>
            <person name="Ye Q.L."/>
            <person name="Zhang D."/>
            <person name="Wang J.Y."/>
            <person name="Li Y.F."/>
            <person name="Zhong Z.M."/>
            <person name="Liu X."/>
            <person name="Yu X."/>
            <person name="Liu D.K."/>
            <person name="Tu X.D."/>
            <person name="Liu B."/>
            <person name="Hao Y."/>
            <person name="Liao X.Y."/>
            <person name="Jiang Y.T."/>
            <person name="Sun W.H."/>
            <person name="Chen J."/>
            <person name="Chen Y.Q."/>
            <person name="Ai Y."/>
            <person name="Zhai J.W."/>
            <person name="Wu S.S."/>
            <person name="Zhou Z."/>
            <person name="Hsiao Y.Y."/>
            <person name="Wu W.L."/>
            <person name="Chen Y.Y."/>
            <person name="Lin Y.F."/>
            <person name="Hsu J.L."/>
            <person name="Li C.Y."/>
            <person name="Wang Z.W."/>
            <person name="Zhao X."/>
            <person name="Zhong W.Y."/>
            <person name="Ma X.K."/>
            <person name="Ma L."/>
            <person name="Huang J."/>
            <person name="Chen G.Z."/>
            <person name="Huang M.Z."/>
            <person name="Huang L."/>
            <person name="Peng D.H."/>
            <person name="Luo Y.B."/>
            <person name="Zou S.Q."/>
            <person name="Chen S.P."/>
            <person name="Lan S."/>
            <person name="Tsai W.C."/>
            <person name="Van de Peer Y."/>
            <person name="Liu Z.J."/>
        </authorList>
    </citation>
    <scope>NUCLEOTIDE SEQUENCE [LARGE SCALE GENOMIC DNA]</scope>
    <source>
        <strain evidence="11">Lor288</strain>
    </source>
</reference>
<dbReference type="Gene3D" id="3.30.1060.10">
    <property type="entry name" value="Peptide methionine sulphoxide reductase MsrA"/>
    <property type="match status" value="1"/>
</dbReference>
<evidence type="ECO:0000256" key="2">
    <source>
        <dbReference type="ARBA" id="ARBA00012502"/>
    </source>
</evidence>